<dbReference type="InterPro" id="IPR016135">
    <property type="entry name" value="UBQ-conjugating_enzyme/RWD"/>
</dbReference>
<evidence type="ECO:0000256" key="9">
    <source>
        <dbReference type="ARBA" id="ARBA00048679"/>
    </source>
</evidence>
<dbReference type="GO" id="GO:0110031">
    <property type="term" value="P:negative regulation of G2/MI transition of meiotic cell cycle"/>
    <property type="evidence" value="ECO:0007669"/>
    <property type="project" value="TreeGrafter"/>
</dbReference>
<sequence length="1623" mass="183291">MAPKSPLKAIHNVGGTKQNASLTSSKSPGIDRTEPPNTTDYAQAQNEELDVLQAIYMEDYEEVETKSAWSKQTDRALRLRLRAMSNNDISVVLFVKLTATYPKTLPTINIQESNGVRHKTQKTVEKLLKSKPKELIGEVMIHEIATTIQDVLEDEALFKAQGQALPSLEEERIVKEAETSKLFKEQEKEEQKRKDKEKEEEDRVLQQMVEEEMNRRREAKRKSRNLTAPVSMHDNTSAACYLTFDQVIEYQDDGHEFTFSSISAPARLEAGRVTSVFTVRLVVADTHEAIPPLLVVKELSTHSNSNQIHVRKSILALEDELEALKNLKSHPNILRLLDFRIDPAAGEGWKITVLTEYARKGSLADMLSTFDRLPTVRVRSWTIELLEALDFYHRQGIIHKRIQPSNILLSQTSSESPMQTKLSDAGFQESLHELQDLSKPSKPLSARSAYWIPAEGNDMKSRKTDVWDLGVVFLQMLFGLSVPQKYSGPGSLLETLKLSEPLEELIRKFFRPDPKKRPSAFDLIPAEFLRNDVEVYSRPTSPIHTRRSSTIAMPNFDRRLMRRGSSGFLGGAFSRYASEWVEVGRLGKGGYGEVVKSRNKMDGRTYAVKKIKLNSASALSEVLSEVMLLSRLNHPYVVRYYTAWPEDDFSDPSETDESATVTTMATETNTGTAEQETEPSFSPGHISRSIEFGGRSNTGGLDFISSGGFPDIQFGDDSEESEEGDSSSEGKSTGNPEFSRDNIADASVDSLSVQRNELELRRTSSSRAARPVKSTLYIQMEYCERHTLRDLIRKGLDENPEESWRLFRQVLEGLVHIHSHGIIHRDLKPDNIFIDASNNPRIGDFGLATSGQYHAADRASVSGAHMDGDMTRSVGTTFYVAPELRSNVSGTYNDKVDMYSLGIIFFEMCFPLKTAMERDQAVRALREKQHALPAIFQTAEKALQGSIIESLISHRPSERPTSSELLHSGKVPIKIEDETIRHALEGLSDPNSPYYHQIMAALFSQTPTRQIKDYTWDLGNTAGVQDADASTLLLQEMVKDKLVSIFRRHGAVETQRQLLLPRSAHYADNDAAQLLDPSGTLVQLPYDLILPNARAIARRRPAAERTFAFGNVFRNTAAGGAPRSNGEVDYDIVTTDTLDLALKEAEVIKVLDEVVDGIPAFAMTQMCFHLNHSDLLELILEYCRIAISQRPAVKEVLSKLNVDTWTWQKVRADLRSPTLGVSATSLDDLARFDFRDTPDKVFARIKSIFEGTEYVDRTRATFNHLQSVVEYLKQFNVRRKIYICPLNSLNEKFYSGGILFQCLYDTRRRHVLAAGGRYDRLIEEHKPKIQGQFTGCHAVGMNLGWDRLVSAMARFHRNAGKQGHFLKKSISNEDDNAGAWAIRRCDTLVAAFDSTILRTTGVRMLADLWAYDISAELAVDTRSPEELLNHYREEKHSWIIIIKHDRDLKVKNNATRTDSDIKSENLISHLRSEIRERDHREGVAERNRLMDRRPISSSEEKRQNVQVLISQHRSKKSNKWNMVEAAQTRAQELLADYSSAPIAAVETRDEILDLIHGVHLSDAEGWRRIIQGVSLADRQYIGQIQELLGKHKSEWVDNGEGKSKVAFIYNFRTGHVVLYDLTL</sequence>
<evidence type="ECO:0000256" key="4">
    <source>
        <dbReference type="ARBA" id="ARBA00022741"/>
    </source>
</evidence>
<keyword evidence="17" id="KW-1185">Reference proteome</keyword>
<feature type="domain" description="Protein kinase" evidence="14">
    <location>
        <begin position="580"/>
        <end position="980"/>
    </location>
</feature>
<evidence type="ECO:0000256" key="13">
    <source>
        <dbReference type="SAM" id="MobiDB-lite"/>
    </source>
</evidence>
<dbReference type="Gene3D" id="3.30.930.10">
    <property type="entry name" value="Bira Bifunctional Protein, Domain 2"/>
    <property type="match status" value="1"/>
</dbReference>
<dbReference type="PROSITE" id="PS00107">
    <property type="entry name" value="PROTEIN_KINASE_ATP"/>
    <property type="match status" value="1"/>
</dbReference>
<feature type="binding site" evidence="11">
    <location>
        <position position="609"/>
    </location>
    <ligand>
        <name>ATP</name>
        <dbReference type="ChEBI" id="CHEBI:30616"/>
    </ligand>
</feature>
<dbReference type="GO" id="GO:0004713">
    <property type="term" value="F:protein tyrosine kinase activity"/>
    <property type="evidence" value="ECO:0007669"/>
    <property type="project" value="TreeGrafter"/>
</dbReference>
<name>A0A9P4TVT9_9PEZI</name>
<feature type="compositionally biased region" description="Polar residues" evidence="13">
    <location>
        <begin position="15"/>
        <end position="27"/>
    </location>
</feature>
<dbReference type="InterPro" id="IPR045864">
    <property type="entry name" value="aa-tRNA-synth_II/BPL/LPL"/>
</dbReference>
<dbReference type="FunFam" id="3.10.110.10:FF:000050">
    <property type="entry name" value="eIF-2-alpha kinase GCN2"/>
    <property type="match status" value="1"/>
</dbReference>
<evidence type="ECO:0000259" key="14">
    <source>
        <dbReference type="PROSITE" id="PS50011"/>
    </source>
</evidence>
<feature type="binding site" evidence="11">
    <location>
        <begin position="586"/>
        <end position="594"/>
    </location>
    <ligand>
        <name>ATP</name>
        <dbReference type="ChEBI" id="CHEBI:30616"/>
    </ligand>
</feature>
<evidence type="ECO:0000256" key="11">
    <source>
        <dbReference type="PIRSR" id="PIRSR000660-2"/>
    </source>
</evidence>
<evidence type="ECO:0000256" key="8">
    <source>
        <dbReference type="ARBA" id="ARBA00047899"/>
    </source>
</evidence>
<dbReference type="SUPFAM" id="SSF55681">
    <property type="entry name" value="Class II aaRS and biotin synthetases"/>
    <property type="match status" value="1"/>
</dbReference>
<accession>A0A9P4TVT9</accession>
<dbReference type="SUPFAM" id="SSF54495">
    <property type="entry name" value="UBC-like"/>
    <property type="match status" value="1"/>
</dbReference>
<dbReference type="GO" id="GO:0005634">
    <property type="term" value="C:nucleus"/>
    <property type="evidence" value="ECO:0007669"/>
    <property type="project" value="TreeGrafter"/>
</dbReference>
<comment type="similarity">
    <text evidence="7">Belongs to the protein kinase superfamily. Ser/Thr protein kinase family. GCN2 subfamily.</text>
</comment>
<proteinExistence type="inferred from homology"/>
<dbReference type="Proteomes" id="UP000800235">
    <property type="component" value="Unassembled WGS sequence"/>
</dbReference>
<feature type="region of interest" description="Disordered" evidence="13">
    <location>
        <begin position="709"/>
        <end position="750"/>
    </location>
</feature>
<dbReference type="CDD" id="cd14046">
    <property type="entry name" value="STKc_EIF2AK4_GCN2_rpt2"/>
    <property type="match status" value="1"/>
</dbReference>
<gene>
    <name evidence="16" type="ORF">EJ08DRAFT_594020</name>
</gene>
<feature type="binding site" evidence="12">
    <location>
        <position position="610"/>
    </location>
    <ligand>
        <name>ATP</name>
        <dbReference type="ChEBI" id="CHEBI:30616"/>
    </ligand>
</feature>
<protein>
    <recommendedName>
        <fullName evidence="1">non-specific serine/threonine protein kinase</fullName>
        <ecNumber evidence="1">2.7.11.1</ecNumber>
    </recommendedName>
</protein>
<dbReference type="InterPro" id="IPR017441">
    <property type="entry name" value="Protein_kinase_ATP_BS"/>
</dbReference>
<dbReference type="SUPFAM" id="SSF56112">
    <property type="entry name" value="Protein kinase-like (PK-like)"/>
    <property type="match status" value="2"/>
</dbReference>
<dbReference type="FunFam" id="3.30.200.20:FF:000379">
    <property type="entry name" value="eIF-2-alpha kinase GCN2"/>
    <property type="match status" value="1"/>
</dbReference>
<dbReference type="Pfam" id="PF05773">
    <property type="entry name" value="RWD"/>
    <property type="match status" value="1"/>
</dbReference>
<dbReference type="PROSITE" id="PS00108">
    <property type="entry name" value="PROTEIN_KINASE_ST"/>
    <property type="match status" value="1"/>
</dbReference>
<dbReference type="FunFam" id="1.10.510.10:FF:000821">
    <property type="entry name" value="Serine/threonine-protein kinase gcn2"/>
    <property type="match status" value="1"/>
</dbReference>
<evidence type="ECO:0000313" key="17">
    <source>
        <dbReference type="Proteomes" id="UP000800235"/>
    </source>
</evidence>
<dbReference type="Pfam" id="PF00069">
    <property type="entry name" value="Pkinase"/>
    <property type="match status" value="3"/>
</dbReference>
<evidence type="ECO:0000256" key="5">
    <source>
        <dbReference type="ARBA" id="ARBA00022777"/>
    </source>
</evidence>
<dbReference type="PANTHER" id="PTHR11042:SF136">
    <property type="entry name" value="EIF-2-ALPHA KINASE GCN2"/>
    <property type="match status" value="1"/>
</dbReference>
<dbReference type="GO" id="GO:0005524">
    <property type="term" value="F:ATP binding"/>
    <property type="evidence" value="ECO:0007669"/>
    <property type="project" value="UniProtKB-UniRule"/>
</dbReference>
<dbReference type="PROSITE" id="PS50011">
    <property type="entry name" value="PROTEIN_KINASE_DOM"/>
    <property type="match status" value="2"/>
</dbReference>
<feature type="region of interest" description="Disordered" evidence="13">
    <location>
        <begin position="667"/>
        <end position="692"/>
    </location>
</feature>
<dbReference type="Gene3D" id="1.10.510.10">
    <property type="entry name" value="Transferase(Phosphotransferase) domain 1"/>
    <property type="match status" value="2"/>
</dbReference>
<evidence type="ECO:0000256" key="12">
    <source>
        <dbReference type="PROSITE-ProRule" id="PRU10141"/>
    </source>
</evidence>
<dbReference type="FunFam" id="3.30.930.10:FF:000074">
    <property type="entry name" value="Serine/threonine-protein kinase gcn2"/>
    <property type="match status" value="1"/>
</dbReference>
<organism evidence="16 17">
    <name type="scientific">Tothia fuscella</name>
    <dbReference type="NCBI Taxonomy" id="1048955"/>
    <lineage>
        <taxon>Eukaryota</taxon>
        <taxon>Fungi</taxon>
        <taxon>Dikarya</taxon>
        <taxon>Ascomycota</taxon>
        <taxon>Pezizomycotina</taxon>
        <taxon>Dothideomycetes</taxon>
        <taxon>Pleosporomycetidae</taxon>
        <taxon>Venturiales</taxon>
        <taxon>Cylindrosympodiaceae</taxon>
        <taxon>Tothia</taxon>
    </lineage>
</organism>
<dbReference type="InterPro" id="IPR008271">
    <property type="entry name" value="Ser/Thr_kinase_AS"/>
</dbReference>
<dbReference type="CDD" id="cd14012">
    <property type="entry name" value="PK_eIF2AK_GCN2_rpt1"/>
    <property type="match status" value="1"/>
</dbReference>
<keyword evidence="3" id="KW-0808">Transferase</keyword>
<dbReference type="GO" id="GO:0005737">
    <property type="term" value="C:cytoplasm"/>
    <property type="evidence" value="ECO:0007669"/>
    <property type="project" value="TreeGrafter"/>
</dbReference>
<evidence type="ECO:0000256" key="7">
    <source>
        <dbReference type="ARBA" id="ARBA00037982"/>
    </source>
</evidence>
<dbReference type="SMART" id="SM00591">
    <property type="entry name" value="RWD"/>
    <property type="match status" value="1"/>
</dbReference>
<evidence type="ECO:0000256" key="10">
    <source>
        <dbReference type="PIRSR" id="PIRSR000660-1"/>
    </source>
</evidence>
<dbReference type="EMBL" id="MU007067">
    <property type="protein sequence ID" value="KAF2425819.1"/>
    <property type="molecule type" value="Genomic_DNA"/>
</dbReference>
<feature type="active site" description="Proton acceptor" evidence="10">
    <location>
        <position position="826"/>
    </location>
</feature>
<reference evidence="16" key="1">
    <citation type="journal article" date="2020" name="Stud. Mycol.">
        <title>101 Dothideomycetes genomes: a test case for predicting lifestyles and emergence of pathogens.</title>
        <authorList>
            <person name="Haridas S."/>
            <person name="Albert R."/>
            <person name="Binder M."/>
            <person name="Bloem J."/>
            <person name="Labutti K."/>
            <person name="Salamov A."/>
            <person name="Andreopoulos B."/>
            <person name="Baker S."/>
            <person name="Barry K."/>
            <person name="Bills G."/>
            <person name="Bluhm B."/>
            <person name="Cannon C."/>
            <person name="Castanera R."/>
            <person name="Culley D."/>
            <person name="Daum C."/>
            <person name="Ezra D."/>
            <person name="Gonzalez J."/>
            <person name="Henrissat B."/>
            <person name="Kuo A."/>
            <person name="Liang C."/>
            <person name="Lipzen A."/>
            <person name="Lutzoni F."/>
            <person name="Magnuson J."/>
            <person name="Mondo S."/>
            <person name="Nolan M."/>
            <person name="Ohm R."/>
            <person name="Pangilinan J."/>
            <person name="Park H.-J."/>
            <person name="Ramirez L."/>
            <person name="Alfaro M."/>
            <person name="Sun H."/>
            <person name="Tritt A."/>
            <person name="Yoshinaga Y."/>
            <person name="Zwiers L.-H."/>
            <person name="Turgeon B."/>
            <person name="Goodwin S."/>
            <person name="Spatafora J."/>
            <person name="Crous P."/>
            <person name="Grigoriev I."/>
        </authorList>
    </citation>
    <scope>NUCLEOTIDE SEQUENCE</scope>
    <source>
        <strain evidence="16">CBS 130266</strain>
    </source>
</reference>
<evidence type="ECO:0000256" key="3">
    <source>
        <dbReference type="ARBA" id="ARBA00022679"/>
    </source>
</evidence>
<dbReference type="InterPro" id="IPR000719">
    <property type="entry name" value="Prot_kinase_dom"/>
</dbReference>
<comment type="catalytic activity">
    <reaction evidence="9">
        <text>L-seryl-[protein] + ATP = O-phospho-L-seryl-[protein] + ADP + H(+)</text>
        <dbReference type="Rhea" id="RHEA:17989"/>
        <dbReference type="Rhea" id="RHEA-COMP:9863"/>
        <dbReference type="Rhea" id="RHEA-COMP:11604"/>
        <dbReference type="ChEBI" id="CHEBI:15378"/>
        <dbReference type="ChEBI" id="CHEBI:29999"/>
        <dbReference type="ChEBI" id="CHEBI:30616"/>
        <dbReference type="ChEBI" id="CHEBI:83421"/>
        <dbReference type="ChEBI" id="CHEBI:456216"/>
        <dbReference type="EC" id="2.7.11.1"/>
    </reaction>
</comment>
<feature type="region of interest" description="Disordered" evidence="13">
    <location>
        <begin position="184"/>
        <end position="203"/>
    </location>
</feature>
<evidence type="ECO:0000256" key="2">
    <source>
        <dbReference type="ARBA" id="ARBA00022527"/>
    </source>
</evidence>
<dbReference type="Pfam" id="PF13393">
    <property type="entry name" value="tRNA-synt_His"/>
    <property type="match status" value="1"/>
</dbReference>
<evidence type="ECO:0000259" key="15">
    <source>
        <dbReference type="PROSITE" id="PS50908"/>
    </source>
</evidence>
<dbReference type="CDD" id="cd23823">
    <property type="entry name" value="RWD_GCN2"/>
    <property type="match status" value="1"/>
</dbReference>
<dbReference type="PROSITE" id="PS50908">
    <property type="entry name" value="RWD"/>
    <property type="match status" value="1"/>
</dbReference>
<feature type="compositionally biased region" description="Acidic residues" evidence="13">
    <location>
        <begin position="714"/>
        <end position="726"/>
    </location>
</feature>
<feature type="domain" description="Protein kinase" evidence="14">
    <location>
        <begin position="262"/>
        <end position="529"/>
    </location>
</feature>
<evidence type="ECO:0000256" key="6">
    <source>
        <dbReference type="ARBA" id="ARBA00022840"/>
    </source>
</evidence>
<dbReference type="GO" id="GO:0004694">
    <property type="term" value="F:eukaryotic translation initiation factor 2alpha kinase activity"/>
    <property type="evidence" value="ECO:0007669"/>
    <property type="project" value="InterPro"/>
</dbReference>
<dbReference type="InterPro" id="IPR036621">
    <property type="entry name" value="Anticodon-bd_dom_sf"/>
</dbReference>
<dbReference type="InterPro" id="IPR011009">
    <property type="entry name" value="Kinase-like_dom_sf"/>
</dbReference>
<dbReference type="PIRSF" id="PIRSF000660">
    <property type="entry name" value="Ser/Thr_PK_GCN2"/>
    <property type="match status" value="1"/>
</dbReference>
<dbReference type="GO" id="GO:0009893">
    <property type="term" value="P:positive regulation of metabolic process"/>
    <property type="evidence" value="ECO:0007669"/>
    <property type="project" value="UniProtKB-ARBA"/>
</dbReference>
<dbReference type="InterPro" id="IPR050339">
    <property type="entry name" value="CC_SR_Kinase"/>
</dbReference>
<dbReference type="FunFam" id="3.40.50.800:FF:000009">
    <property type="entry name" value="Eukaryotic translation initiation factor 2-alpha kinase"/>
    <property type="match status" value="1"/>
</dbReference>
<dbReference type="Gene3D" id="3.40.50.800">
    <property type="entry name" value="Anticodon-binding domain"/>
    <property type="match status" value="1"/>
</dbReference>
<comment type="catalytic activity">
    <reaction evidence="8">
        <text>L-threonyl-[protein] + ATP = O-phospho-L-threonyl-[protein] + ADP + H(+)</text>
        <dbReference type="Rhea" id="RHEA:46608"/>
        <dbReference type="Rhea" id="RHEA-COMP:11060"/>
        <dbReference type="Rhea" id="RHEA-COMP:11605"/>
        <dbReference type="ChEBI" id="CHEBI:15378"/>
        <dbReference type="ChEBI" id="CHEBI:30013"/>
        <dbReference type="ChEBI" id="CHEBI:30616"/>
        <dbReference type="ChEBI" id="CHEBI:61977"/>
        <dbReference type="ChEBI" id="CHEBI:456216"/>
        <dbReference type="EC" id="2.7.11.1"/>
    </reaction>
</comment>
<dbReference type="Pfam" id="PF12745">
    <property type="entry name" value="HGTP_anticodon2"/>
    <property type="match status" value="1"/>
</dbReference>
<dbReference type="InterPro" id="IPR006575">
    <property type="entry name" value="RWD_dom"/>
</dbReference>
<dbReference type="InterPro" id="IPR016255">
    <property type="entry name" value="Gcn2"/>
</dbReference>
<dbReference type="InterPro" id="IPR041715">
    <property type="entry name" value="HisRS-like_core"/>
</dbReference>
<keyword evidence="4 11" id="KW-0547">Nucleotide-binding</keyword>
<dbReference type="Gene3D" id="3.30.200.20">
    <property type="entry name" value="Phosphorylase Kinase, domain 1"/>
    <property type="match status" value="1"/>
</dbReference>
<comment type="caution">
    <text evidence="16">The sequence shown here is derived from an EMBL/GenBank/DDBJ whole genome shotgun (WGS) entry which is preliminary data.</text>
</comment>
<dbReference type="GO" id="GO:0000077">
    <property type="term" value="P:DNA damage checkpoint signaling"/>
    <property type="evidence" value="ECO:0007669"/>
    <property type="project" value="InterPro"/>
</dbReference>
<dbReference type="SMART" id="SM00220">
    <property type="entry name" value="S_TKc"/>
    <property type="match status" value="2"/>
</dbReference>
<feature type="region of interest" description="Disordered" evidence="13">
    <location>
        <begin position="1"/>
        <end position="39"/>
    </location>
</feature>
<dbReference type="EC" id="2.7.11.1" evidence="1"/>
<dbReference type="PANTHER" id="PTHR11042">
    <property type="entry name" value="EUKARYOTIC TRANSLATION INITIATION FACTOR 2-ALPHA KINASE EIF2-ALPHA KINASE -RELATED"/>
    <property type="match status" value="1"/>
</dbReference>
<keyword evidence="2" id="KW-0723">Serine/threonine-protein kinase</keyword>
<feature type="domain" description="RWD" evidence="15">
    <location>
        <begin position="47"/>
        <end position="155"/>
    </location>
</feature>
<keyword evidence="5 16" id="KW-0418">Kinase</keyword>
<dbReference type="Gene3D" id="3.10.110.10">
    <property type="entry name" value="Ubiquitin Conjugating Enzyme"/>
    <property type="match status" value="1"/>
</dbReference>
<dbReference type="OrthoDB" id="341578at2759"/>
<keyword evidence="6 11" id="KW-0067">ATP-binding</keyword>
<dbReference type="InterPro" id="IPR024435">
    <property type="entry name" value="HisRS-related_dom"/>
</dbReference>
<evidence type="ECO:0000256" key="1">
    <source>
        <dbReference type="ARBA" id="ARBA00012513"/>
    </source>
</evidence>
<evidence type="ECO:0000313" key="16">
    <source>
        <dbReference type="EMBL" id="KAF2425819.1"/>
    </source>
</evidence>